<keyword evidence="2" id="KW-1185">Reference proteome</keyword>
<dbReference type="RefSeq" id="WP_191154265.1">
    <property type="nucleotide sequence ID" value="NZ_JACWUN010000004.1"/>
</dbReference>
<comment type="caution">
    <text evidence="1">The sequence shown here is derived from an EMBL/GenBank/DDBJ whole genome shotgun (WGS) entry which is preliminary data.</text>
</comment>
<name>A0A8J6QWP4_9BACT</name>
<proteinExistence type="predicted"/>
<evidence type="ECO:0000313" key="2">
    <source>
        <dbReference type="Proteomes" id="UP000632828"/>
    </source>
</evidence>
<dbReference type="EMBL" id="JACWUN010000004">
    <property type="protein sequence ID" value="MBD1399993.1"/>
    <property type="molecule type" value="Genomic_DNA"/>
</dbReference>
<reference evidence="1" key="1">
    <citation type="submission" date="2020-09" db="EMBL/GenBank/DDBJ databases">
        <title>Pelobacter alkaliphilus sp. nov., a novel anaerobic arsenate-reducing bacterium from terrestrial mud volcano.</title>
        <authorList>
            <person name="Khomyakova M.A."/>
            <person name="Merkel A.Y."/>
            <person name="Slobodkin A.I."/>
        </authorList>
    </citation>
    <scope>NUCLEOTIDE SEQUENCE</scope>
    <source>
        <strain evidence="1">M08fum</strain>
    </source>
</reference>
<accession>A0A8J6QWP4</accession>
<dbReference type="AlphaFoldDB" id="A0A8J6QWP4"/>
<organism evidence="1 2">
    <name type="scientific">Pelovirga terrestris</name>
    <dbReference type="NCBI Taxonomy" id="2771352"/>
    <lineage>
        <taxon>Bacteria</taxon>
        <taxon>Pseudomonadati</taxon>
        <taxon>Thermodesulfobacteriota</taxon>
        <taxon>Desulfuromonadia</taxon>
        <taxon>Geobacterales</taxon>
        <taxon>Geobacteraceae</taxon>
        <taxon>Pelovirga</taxon>
    </lineage>
</organism>
<gene>
    <name evidence="1" type="ORF">ICT70_04840</name>
</gene>
<protein>
    <submittedName>
        <fullName evidence="1">Uncharacterized protein</fullName>
    </submittedName>
</protein>
<dbReference type="Proteomes" id="UP000632828">
    <property type="component" value="Unassembled WGS sequence"/>
</dbReference>
<sequence length="105" mass="11460">MCDQIPDEIILNDRRIAIDPLPICENDSVAYSPEEALQSTAAARGYVAYWSLVGGKLFLVETKGCYIICEMGLVFADWVSATIRPASGSYGENFSIHIKDGLVVS</sequence>
<evidence type="ECO:0000313" key="1">
    <source>
        <dbReference type="EMBL" id="MBD1399993.1"/>
    </source>
</evidence>